<accession>A0A6C8Y515</accession>
<sequence>MAVITAAYVKRLEIFGVKIIESHLHSNAGHVVIADVVHCSNGRGKKWQEERSLTLRSNKEIFEYLQAIA</sequence>
<name>A0A6C8Y515_SALDZ</name>
<evidence type="ECO:0000313" key="1">
    <source>
        <dbReference type="EMBL" id="MIE72539.1"/>
    </source>
</evidence>
<dbReference type="EMBL" id="RSHK01000037">
    <property type="protein sequence ID" value="MIE72539.1"/>
    <property type="molecule type" value="Genomic_DNA"/>
</dbReference>
<dbReference type="Proteomes" id="UP000885362">
    <property type="component" value="Unassembled WGS sequence"/>
</dbReference>
<proteinExistence type="predicted"/>
<gene>
    <name evidence="1" type="ORF">EL06_24920</name>
</gene>
<protein>
    <submittedName>
        <fullName evidence="1">Uncharacterized protein</fullName>
    </submittedName>
</protein>
<comment type="caution">
    <text evidence="1">The sequence shown here is derived from an EMBL/GenBank/DDBJ whole genome shotgun (WGS) entry which is preliminary data.</text>
</comment>
<reference evidence="1" key="1">
    <citation type="submission" date="2018-08" db="EMBL/GenBank/DDBJ databases">
        <authorList>
            <consortium name="GenomeTrakr network: Whole genome sequencing for foodborne pathogen traceback"/>
        </authorList>
    </citation>
    <scope>NUCLEOTIDE SEQUENCE [LARGE SCALE GENOMIC DNA]</scope>
    <source>
        <strain evidence="1">FMA0132</strain>
    </source>
</reference>
<dbReference type="AlphaFoldDB" id="A0A6C8Y515"/>
<organism evidence="1">
    <name type="scientific">Salmonella diarizonae</name>
    <dbReference type="NCBI Taxonomy" id="59204"/>
    <lineage>
        <taxon>Bacteria</taxon>
        <taxon>Pseudomonadati</taxon>
        <taxon>Pseudomonadota</taxon>
        <taxon>Gammaproteobacteria</taxon>
        <taxon>Enterobacterales</taxon>
        <taxon>Enterobacteriaceae</taxon>
        <taxon>Salmonella</taxon>
    </lineage>
</organism>